<dbReference type="PANTHER" id="PTHR43863:SF2">
    <property type="entry name" value="MALTASE-GLUCOAMYLASE"/>
    <property type="match status" value="1"/>
</dbReference>
<protein>
    <recommendedName>
        <fullName evidence="1">Glycosyl hydrolase family 31 C-terminal domain-containing protein</fullName>
    </recommendedName>
</protein>
<dbReference type="InterPro" id="IPR013780">
    <property type="entry name" value="Glyco_hydro_b"/>
</dbReference>
<reference evidence="2" key="1">
    <citation type="submission" date="2019-08" db="EMBL/GenBank/DDBJ databases">
        <authorList>
            <person name="Kucharzyk K."/>
            <person name="Murdoch R.W."/>
            <person name="Higgins S."/>
            <person name="Loffler F."/>
        </authorList>
    </citation>
    <scope>NUCLEOTIDE SEQUENCE</scope>
</reference>
<sequence length="59" mass="6486">MFGDTFLVAPVMYAGMRERGVYLPHGAQWKNIETGAIFEGGQVIAAQAPLDTMPVFERV</sequence>
<comment type="caution">
    <text evidence="2">The sequence shown here is derived from an EMBL/GenBank/DDBJ whole genome shotgun (WGS) entry which is preliminary data.</text>
</comment>
<feature type="domain" description="Glycosyl hydrolase family 31 C-terminal" evidence="1">
    <location>
        <begin position="1"/>
        <end position="58"/>
    </location>
</feature>
<dbReference type="Pfam" id="PF21365">
    <property type="entry name" value="Glyco_hydro_31_3rd"/>
    <property type="match status" value="1"/>
</dbReference>
<accession>A0A645JJ66</accession>
<evidence type="ECO:0000259" key="1">
    <source>
        <dbReference type="Pfam" id="PF21365"/>
    </source>
</evidence>
<dbReference type="SUPFAM" id="SSF51011">
    <property type="entry name" value="Glycosyl hydrolase domain"/>
    <property type="match status" value="1"/>
</dbReference>
<evidence type="ECO:0000313" key="2">
    <source>
        <dbReference type="EMBL" id="MPN60384.1"/>
    </source>
</evidence>
<dbReference type="PANTHER" id="PTHR43863">
    <property type="entry name" value="HYDROLASE, PUTATIVE (AFU_ORTHOLOGUE AFUA_1G03140)-RELATED"/>
    <property type="match status" value="1"/>
</dbReference>
<name>A0A645JJ66_9ZZZZ</name>
<dbReference type="AlphaFoldDB" id="A0A645JJ66"/>
<dbReference type="InterPro" id="IPR048395">
    <property type="entry name" value="Glyco_hydro_31_C"/>
</dbReference>
<dbReference type="InterPro" id="IPR051816">
    <property type="entry name" value="Glycosyl_Hydrolase_31"/>
</dbReference>
<gene>
    <name evidence="2" type="ORF">SDC9_208112</name>
</gene>
<dbReference type="Gene3D" id="2.60.40.1180">
    <property type="entry name" value="Golgi alpha-mannosidase II"/>
    <property type="match status" value="1"/>
</dbReference>
<dbReference type="EMBL" id="VSSQ01135575">
    <property type="protein sequence ID" value="MPN60384.1"/>
    <property type="molecule type" value="Genomic_DNA"/>
</dbReference>
<proteinExistence type="predicted"/>
<organism evidence="2">
    <name type="scientific">bioreactor metagenome</name>
    <dbReference type="NCBI Taxonomy" id="1076179"/>
    <lineage>
        <taxon>unclassified sequences</taxon>
        <taxon>metagenomes</taxon>
        <taxon>ecological metagenomes</taxon>
    </lineage>
</organism>